<dbReference type="GO" id="GO:0005829">
    <property type="term" value="C:cytosol"/>
    <property type="evidence" value="ECO:0007669"/>
    <property type="project" value="TreeGrafter"/>
</dbReference>
<dbReference type="RefSeq" id="WP_065419534.1">
    <property type="nucleotide sequence ID" value="NZ_MASX01000045.1"/>
</dbReference>
<dbReference type="NCBIfam" id="TIGR03725">
    <property type="entry name" value="T6A_YeaZ"/>
    <property type="match status" value="1"/>
</dbReference>
<evidence type="ECO:0000313" key="3">
    <source>
        <dbReference type="Proteomes" id="UP000269974"/>
    </source>
</evidence>
<dbReference type="Gene3D" id="3.30.420.40">
    <property type="match status" value="2"/>
</dbReference>
<keyword evidence="2" id="KW-0378">Hydrolase</keyword>
<dbReference type="PANTHER" id="PTHR11735">
    <property type="entry name" value="TRNA N6-ADENOSINE THREONYLCARBAMOYLTRANSFERASE"/>
    <property type="match status" value="1"/>
</dbReference>
<evidence type="ECO:0000313" key="2">
    <source>
        <dbReference type="EMBL" id="VDG76029.1"/>
    </source>
</evidence>
<reference evidence="2 3" key="1">
    <citation type="submission" date="2018-11" db="EMBL/GenBank/DDBJ databases">
        <authorList>
            <consortium name="Pathogen Informatics"/>
        </authorList>
    </citation>
    <scope>NUCLEOTIDE SEQUENCE [LARGE SCALE GENOMIC DNA]</scope>
    <source>
        <strain evidence="2 3">NCTC10327</strain>
    </source>
</reference>
<proteinExistence type="predicted"/>
<gene>
    <name evidence="2" type="primary">yeaZ</name>
    <name evidence="2" type="ORF">NCTC10327_00707</name>
</gene>
<dbReference type="AlphaFoldDB" id="A0A7Z8Y8A3"/>
<dbReference type="SUPFAM" id="SSF53067">
    <property type="entry name" value="Actin-like ATPase domain"/>
    <property type="match status" value="2"/>
</dbReference>
<dbReference type="PANTHER" id="PTHR11735:SF11">
    <property type="entry name" value="TRNA THREONYLCARBAMOYLADENOSINE BIOSYNTHESIS PROTEIN TSAB"/>
    <property type="match status" value="1"/>
</dbReference>
<name>A0A7Z8Y8A3_9ACTO</name>
<comment type="caution">
    <text evidence="2">The sequence shown here is derived from an EMBL/GenBank/DDBJ whole genome shotgun (WGS) entry which is preliminary data.</text>
</comment>
<dbReference type="GO" id="GO:0002949">
    <property type="term" value="P:tRNA threonylcarbamoyladenosine modification"/>
    <property type="evidence" value="ECO:0007669"/>
    <property type="project" value="InterPro"/>
</dbReference>
<dbReference type="GO" id="GO:0006508">
    <property type="term" value="P:proteolysis"/>
    <property type="evidence" value="ECO:0007669"/>
    <property type="project" value="UniProtKB-KW"/>
</dbReference>
<keyword evidence="2" id="KW-0645">Protease</keyword>
<protein>
    <submittedName>
        <fullName evidence="2">Peptidase M22 glycoprotease</fullName>
    </submittedName>
</protein>
<dbReference type="InterPro" id="IPR043129">
    <property type="entry name" value="ATPase_NBD"/>
</dbReference>
<dbReference type="InterPro" id="IPR000905">
    <property type="entry name" value="Gcp-like_dom"/>
</dbReference>
<feature type="domain" description="Gcp-like" evidence="1">
    <location>
        <begin position="42"/>
        <end position="165"/>
    </location>
</feature>
<dbReference type="Pfam" id="PF00814">
    <property type="entry name" value="TsaD"/>
    <property type="match status" value="1"/>
</dbReference>
<dbReference type="InterPro" id="IPR022496">
    <property type="entry name" value="T6A_TsaB"/>
</dbReference>
<dbReference type="GO" id="GO:0008233">
    <property type="term" value="F:peptidase activity"/>
    <property type="evidence" value="ECO:0007669"/>
    <property type="project" value="UniProtKB-KW"/>
</dbReference>
<organism evidence="2 3">
    <name type="scientific">Actinobaculum suis</name>
    <dbReference type="NCBI Taxonomy" id="1657"/>
    <lineage>
        <taxon>Bacteria</taxon>
        <taxon>Bacillati</taxon>
        <taxon>Actinomycetota</taxon>
        <taxon>Actinomycetes</taxon>
        <taxon>Actinomycetales</taxon>
        <taxon>Actinomycetaceae</taxon>
        <taxon>Actinobaculum</taxon>
    </lineage>
</organism>
<dbReference type="Proteomes" id="UP000269974">
    <property type="component" value="Unassembled WGS sequence"/>
</dbReference>
<accession>A0A7Z8Y8A3</accession>
<dbReference type="EMBL" id="UYIO01000001">
    <property type="protein sequence ID" value="VDG76029.1"/>
    <property type="molecule type" value="Genomic_DNA"/>
</dbReference>
<sequence>MIILTIDTSDQTVVGVVETNFGTVPETEAKFHTLARLVSADSRSHAENLTPMVSDALDAADVDVPEAIVAGTGPGAFTGLRAGLVTARTLAFAWDIPLYGVPSLDAMAYGALSAGATQVWPVIDARRKELYIAGARAIAGYSDVLVFSPPQIIKPAEVATTTHGAPLAVSRADLYPELAGAQLVLPEPEYLASIALSRLDNAADPEAALSTEPLYLRRPDVARGVAQKAGDGYRS</sequence>
<evidence type="ECO:0000259" key="1">
    <source>
        <dbReference type="Pfam" id="PF00814"/>
    </source>
</evidence>